<evidence type="ECO:0000313" key="1">
    <source>
        <dbReference type="Proteomes" id="UP000036681"/>
    </source>
</evidence>
<dbReference type="WBParaSite" id="ALUE_0001658501-mRNA-1">
    <property type="protein sequence ID" value="ALUE_0001658501-mRNA-1"/>
    <property type="gene ID" value="ALUE_0001658501"/>
</dbReference>
<dbReference type="AlphaFoldDB" id="A0A9J2Q4Z4"/>
<name>A0A9J2Q4Z4_ASCLU</name>
<accession>A0A9J2Q4Z4</accession>
<sequence>MHTSIHSLSCQRHFHQGDNEELIQKRGLRNVLHHVNEAIALNSIHSATVTQLERRVRRASCITDKTTTTAHKVHRRNELADDSAIPSKQRTATTRRIAYKSRRKTTSGNEKRYLENRAPRKQIKHRWQLPFQFCMIVLEEQRKTKLHHLHICAS</sequence>
<organism evidence="1 2">
    <name type="scientific">Ascaris lumbricoides</name>
    <name type="common">Giant roundworm</name>
    <dbReference type="NCBI Taxonomy" id="6252"/>
    <lineage>
        <taxon>Eukaryota</taxon>
        <taxon>Metazoa</taxon>
        <taxon>Ecdysozoa</taxon>
        <taxon>Nematoda</taxon>
        <taxon>Chromadorea</taxon>
        <taxon>Rhabditida</taxon>
        <taxon>Spirurina</taxon>
        <taxon>Ascaridomorpha</taxon>
        <taxon>Ascaridoidea</taxon>
        <taxon>Ascarididae</taxon>
        <taxon>Ascaris</taxon>
    </lineage>
</organism>
<keyword evidence="1" id="KW-1185">Reference proteome</keyword>
<proteinExistence type="predicted"/>
<protein>
    <submittedName>
        <fullName evidence="2">Uncharacterized protein</fullName>
    </submittedName>
</protein>
<evidence type="ECO:0000313" key="2">
    <source>
        <dbReference type="WBParaSite" id="ALUE_0001658501-mRNA-1"/>
    </source>
</evidence>
<reference evidence="2" key="1">
    <citation type="submission" date="2023-03" db="UniProtKB">
        <authorList>
            <consortium name="WormBaseParasite"/>
        </authorList>
    </citation>
    <scope>IDENTIFICATION</scope>
</reference>
<dbReference type="Proteomes" id="UP000036681">
    <property type="component" value="Unplaced"/>
</dbReference>